<dbReference type="Proteomes" id="UP000244089">
    <property type="component" value="Unassembled WGS sequence"/>
</dbReference>
<reference evidence="3 4" key="1">
    <citation type="submission" date="2018-04" db="EMBL/GenBank/DDBJ databases">
        <title>Subsurface microbial communities from deep shales in Ohio and West Virginia, USA.</title>
        <authorList>
            <person name="Wrighton K."/>
        </authorList>
    </citation>
    <scope>NUCLEOTIDE SEQUENCE [LARGE SCALE GENOMIC DNA]</scope>
    <source>
        <strain evidence="3 4">WC1</strain>
    </source>
</reference>
<dbReference type="SMART" id="SM00530">
    <property type="entry name" value="HTH_XRE"/>
    <property type="match status" value="1"/>
</dbReference>
<dbReference type="AlphaFoldDB" id="A0A2T5RFD5"/>
<dbReference type="InterPro" id="IPR001387">
    <property type="entry name" value="Cro/C1-type_HTH"/>
</dbReference>
<evidence type="ECO:0000313" key="3">
    <source>
        <dbReference type="EMBL" id="PTV93054.1"/>
    </source>
</evidence>
<dbReference type="GO" id="GO:0003677">
    <property type="term" value="F:DNA binding"/>
    <property type="evidence" value="ECO:0007669"/>
    <property type="project" value="InterPro"/>
</dbReference>
<sequence>MKVAEVIAKNLKELQDEFNLNQTEMGEIIGVTRQTFAKYLDGERVMDSGKLYKLARYFDKEIDFFLSEKSKREKVSFMFRADDPENNFDDKLKNKIADKFKLYHEIIELSDDPVKDYLPEEYKLKIEGNKLNKKEKAAIEKIAEKQRRYMGVDDALNINVFTLFEENNINVIAQEIKDANLDAVSAYSEDKGAYIFINDSRDIPEERKIFSAVHELGHLILHRDQYSKDINELKYANTRIKNIREKAADHFAMAFLVPATVLKNYDYYFDGYIDLDLIIEKKKEFGVSAKSLIMTLNKYGYIKGKILGALFKKLKEAGYDKKEPEPRDYIRKNEKLFALVRKLVIKEEITINKAAEVLNIPVLEMRKLVKKWKNYQYRTA</sequence>
<dbReference type="Gene3D" id="1.10.10.2910">
    <property type="match status" value="1"/>
</dbReference>
<dbReference type="CDD" id="cd00093">
    <property type="entry name" value="HTH_XRE"/>
    <property type="match status" value="1"/>
</dbReference>
<evidence type="ECO:0000259" key="2">
    <source>
        <dbReference type="PROSITE" id="PS50943"/>
    </source>
</evidence>
<dbReference type="InterPro" id="IPR010982">
    <property type="entry name" value="Lambda_DNA-bd_dom_sf"/>
</dbReference>
<dbReference type="OrthoDB" id="9816277at2"/>
<evidence type="ECO:0000256" key="1">
    <source>
        <dbReference type="ARBA" id="ARBA00007227"/>
    </source>
</evidence>
<gene>
    <name evidence="3" type="ORF">C8C76_15520</name>
</gene>
<accession>A0A2T5RFD5</accession>
<proteinExistence type="inferred from homology"/>
<dbReference type="PROSITE" id="PS50943">
    <property type="entry name" value="HTH_CROC1"/>
    <property type="match status" value="1"/>
</dbReference>
<protein>
    <submittedName>
        <fullName evidence="3">Zn-dependent peptidase ImmA (M78 family)</fullName>
    </submittedName>
</protein>
<dbReference type="PANTHER" id="PTHR43236">
    <property type="entry name" value="ANTITOXIN HIGA1"/>
    <property type="match status" value="1"/>
</dbReference>
<evidence type="ECO:0000313" key="4">
    <source>
        <dbReference type="Proteomes" id="UP000244089"/>
    </source>
</evidence>
<dbReference type="InterPro" id="IPR052345">
    <property type="entry name" value="Rad_response_metalloprotease"/>
</dbReference>
<dbReference type="SUPFAM" id="SSF47413">
    <property type="entry name" value="lambda repressor-like DNA-binding domains"/>
    <property type="match status" value="1"/>
</dbReference>
<dbReference type="Gene3D" id="1.10.260.40">
    <property type="entry name" value="lambda repressor-like DNA-binding domains"/>
    <property type="match status" value="1"/>
</dbReference>
<dbReference type="PANTHER" id="PTHR43236:SF1">
    <property type="entry name" value="BLL7220 PROTEIN"/>
    <property type="match status" value="1"/>
</dbReference>
<comment type="caution">
    <text evidence="3">The sequence shown here is derived from an EMBL/GenBank/DDBJ whole genome shotgun (WGS) entry which is preliminary data.</text>
</comment>
<name>A0A2T5RFD5_9FIRM</name>
<dbReference type="InterPro" id="IPR010359">
    <property type="entry name" value="IrrE_HExxH"/>
</dbReference>
<organism evidence="3 4">
    <name type="scientific">Halanaerobium saccharolyticum</name>
    <dbReference type="NCBI Taxonomy" id="43595"/>
    <lineage>
        <taxon>Bacteria</taxon>
        <taxon>Bacillati</taxon>
        <taxon>Bacillota</taxon>
        <taxon>Clostridia</taxon>
        <taxon>Halanaerobiales</taxon>
        <taxon>Halanaerobiaceae</taxon>
        <taxon>Halanaerobium</taxon>
    </lineage>
</organism>
<dbReference type="Pfam" id="PF06114">
    <property type="entry name" value="Peptidase_M78"/>
    <property type="match status" value="1"/>
</dbReference>
<dbReference type="RefSeq" id="WP_108142794.1">
    <property type="nucleotide sequence ID" value="NZ_QAXS01000055.1"/>
</dbReference>
<dbReference type="Pfam" id="PF01381">
    <property type="entry name" value="HTH_3"/>
    <property type="match status" value="1"/>
</dbReference>
<feature type="domain" description="HTH cro/C1-type" evidence="2">
    <location>
        <begin position="11"/>
        <end position="65"/>
    </location>
</feature>
<comment type="similarity">
    <text evidence="1">Belongs to the short-chain fatty acyl-CoA assimilation regulator (ScfR) family.</text>
</comment>
<dbReference type="EMBL" id="QAXS01000055">
    <property type="protein sequence ID" value="PTV93054.1"/>
    <property type="molecule type" value="Genomic_DNA"/>
</dbReference>